<evidence type="ECO:0000256" key="1">
    <source>
        <dbReference type="SAM" id="SignalP"/>
    </source>
</evidence>
<name>A0AAD4ZDK3_PRUDU</name>
<feature type="chain" id="PRO_5042178495" evidence="1">
    <location>
        <begin position="29"/>
        <end position="114"/>
    </location>
</feature>
<accession>A0AAD4ZDK3</accession>
<keyword evidence="1" id="KW-0732">Signal</keyword>
<keyword evidence="3" id="KW-1185">Reference proteome</keyword>
<comment type="caution">
    <text evidence="2">The sequence shown here is derived from an EMBL/GenBank/DDBJ whole genome shotgun (WGS) entry which is preliminary data.</text>
</comment>
<dbReference type="EMBL" id="JAJFAZ020000002">
    <property type="protein sequence ID" value="KAI5341691.1"/>
    <property type="molecule type" value="Genomic_DNA"/>
</dbReference>
<protein>
    <submittedName>
        <fullName evidence="2">Uncharacterized protein</fullName>
    </submittedName>
</protein>
<evidence type="ECO:0000313" key="3">
    <source>
        <dbReference type="Proteomes" id="UP001054821"/>
    </source>
</evidence>
<reference evidence="2 3" key="1">
    <citation type="journal article" date="2022" name="G3 (Bethesda)">
        <title>Whole-genome sequence and methylome profiling of the almond [Prunus dulcis (Mill.) D.A. Webb] cultivar 'Nonpareil'.</title>
        <authorList>
            <person name="D'Amico-Willman K.M."/>
            <person name="Ouma W.Z."/>
            <person name="Meulia T."/>
            <person name="Sideli G.M."/>
            <person name="Gradziel T.M."/>
            <person name="Fresnedo-Ramirez J."/>
        </authorList>
    </citation>
    <scope>NUCLEOTIDE SEQUENCE [LARGE SCALE GENOMIC DNA]</scope>
    <source>
        <strain evidence="2">Clone GOH B32 T37-40</strain>
    </source>
</reference>
<evidence type="ECO:0000313" key="2">
    <source>
        <dbReference type="EMBL" id="KAI5341691.1"/>
    </source>
</evidence>
<gene>
    <name evidence="2" type="ORF">L3X38_009566</name>
</gene>
<organism evidence="2 3">
    <name type="scientific">Prunus dulcis</name>
    <name type="common">Almond</name>
    <name type="synonym">Amygdalus dulcis</name>
    <dbReference type="NCBI Taxonomy" id="3755"/>
    <lineage>
        <taxon>Eukaryota</taxon>
        <taxon>Viridiplantae</taxon>
        <taxon>Streptophyta</taxon>
        <taxon>Embryophyta</taxon>
        <taxon>Tracheophyta</taxon>
        <taxon>Spermatophyta</taxon>
        <taxon>Magnoliopsida</taxon>
        <taxon>eudicotyledons</taxon>
        <taxon>Gunneridae</taxon>
        <taxon>Pentapetalae</taxon>
        <taxon>rosids</taxon>
        <taxon>fabids</taxon>
        <taxon>Rosales</taxon>
        <taxon>Rosaceae</taxon>
        <taxon>Amygdaloideae</taxon>
        <taxon>Amygdaleae</taxon>
        <taxon>Prunus</taxon>
    </lineage>
</organism>
<proteinExistence type="predicted"/>
<dbReference type="Proteomes" id="UP001054821">
    <property type="component" value="Chromosome 2"/>
</dbReference>
<sequence length="114" mass="13224">MLITTHLPATIIFFTLQAQVLLFDESAAQATGGQCENGIDFHLLHCLILIVRSCEREECLLSDIDICFKELEFLDPPCRCPRLMQMVELQRFFTTRPKWKKCAKEQRTFRLSAT</sequence>
<dbReference type="AlphaFoldDB" id="A0AAD4ZDK3"/>
<feature type="signal peptide" evidence="1">
    <location>
        <begin position="1"/>
        <end position="28"/>
    </location>
</feature>